<reference evidence="1" key="1">
    <citation type="submission" date="2022-09" db="EMBL/GenBank/DDBJ databases">
        <title>Genomic of Burkholderia gladioli.</title>
        <authorList>
            <person name="Wu H."/>
        </authorList>
    </citation>
    <scope>NUCLEOTIDE SEQUENCE</scope>
    <source>
        <strain evidence="1">ZN-S4</strain>
    </source>
</reference>
<sequence>MLPVSFARGNGPGSPIRQSSLFVDGMENHAGHEFSALLSIPDIATVPSPWPVRAMDSVSINSPVNIKMKIAGLIFHVVPCG</sequence>
<organism evidence="1 2">
    <name type="scientific">Burkholderia gladioli</name>
    <name type="common">Pseudomonas marginata</name>
    <name type="synonym">Phytomonas marginata</name>
    <dbReference type="NCBI Taxonomy" id="28095"/>
    <lineage>
        <taxon>Bacteria</taxon>
        <taxon>Pseudomonadati</taxon>
        <taxon>Pseudomonadota</taxon>
        <taxon>Betaproteobacteria</taxon>
        <taxon>Burkholderiales</taxon>
        <taxon>Burkholderiaceae</taxon>
        <taxon>Burkholderia</taxon>
    </lineage>
</organism>
<dbReference type="EMBL" id="CP104215">
    <property type="protein sequence ID" value="UWX72405.1"/>
    <property type="molecule type" value="Genomic_DNA"/>
</dbReference>
<dbReference type="Proteomes" id="UP001059745">
    <property type="component" value="Chromosome 2"/>
</dbReference>
<accession>A0AB38TYT1</accession>
<evidence type="ECO:0000313" key="1">
    <source>
        <dbReference type="EMBL" id="UWX72405.1"/>
    </source>
</evidence>
<dbReference type="RefSeq" id="WP_186037227.1">
    <property type="nucleotide sequence ID" value="NZ_CADEVS010000007.1"/>
</dbReference>
<evidence type="ECO:0000313" key="2">
    <source>
        <dbReference type="Proteomes" id="UP001059745"/>
    </source>
</evidence>
<gene>
    <name evidence="1" type="ORF">NYZ96_28680</name>
</gene>
<dbReference type="AlphaFoldDB" id="A0AB38TYT1"/>
<name>A0AB38TYT1_BURGA</name>
<protein>
    <submittedName>
        <fullName evidence="1">Uncharacterized protein</fullName>
    </submittedName>
</protein>
<proteinExistence type="predicted"/>